<dbReference type="Proteomes" id="UP000031443">
    <property type="component" value="Unassembled WGS sequence"/>
</dbReference>
<feature type="coiled-coil region" evidence="1">
    <location>
        <begin position="182"/>
        <end position="226"/>
    </location>
</feature>
<proteinExistence type="predicted"/>
<name>M7C2F8_CHEMY</name>
<evidence type="ECO:0000313" key="3">
    <source>
        <dbReference type="Proteomes" id="UP000031443"/>
    </source>
</evidence>
<evidence type="ECO:0000313" key="2">
    <source>
        <dbReference type="EMBL" id="EMP42330.1"/>
    </source>
</evidence>
<protein>
    <submittedName>
        <fullName evidence="2">Uncharacterized protein</fullName>
    </submittedName>
</protein>
<dbReference type="PANTHER" id="PTHR33488">
    <property type="entry name" value="ZGC:162509"/>
    <property type="match status" value="1"/>
</dbReference>
<accession>M7C2F8</accession>
<dbReference type="PANTHER" id="PTHR33488:SF2">
    <property type="entry name" value="EARLY ENDOSOME ANTIGEN 1-LIKE"/>
    <property type="match status" value="1"/>
</dbReference>
<reference evidence="3" key="1">
    <citation type="journal article" date="2013" name="Nat. Genet.">
        <title>The draft genomes of soft-shell turtle and green sea turtle yield insights into the development and evolution of the turtle-specific body plan.</title>
        <authorList>
            <person name="Wang Z."/>
            <person name="Pascual-Anaya J."/>
            <person name="Zadissa A."/>
            <person name="Li W."/>
            <person name="Niimura Y."/>
            <person name="Huang Z."/>
            <person name="Li C."/>
            <person name="White S."/>
            <person name="Xiong Z."/>
            <person name="Fang D."/>
            <person name="Wang B."/>
            <person name="Ming Y."/>
            <person name="Chen Y."/>
            <person name="Zheng Y."/>
            <person name="Kuraku S."/>
            <person name="Pignatelli M."/>
            <person name="Herrero J."/>
            <person name="Beal K."/>
            <person name="Nozawa M."/>
            <person name="Li Q."/>
            <person name="Wang J."/>
            <person name="Zhang H."/>
            <person name="Yu L."/>
            <person name="Shigenobu S."/>
            <person name="Wang J."/>
            <person name="Liu J."/>
            <person name="Flicek P."/>
            <person name="Searle S."/>
            <person name="Wang J."/>
            <person name="Kuratani S."/>
            <person name="Yin Y."/>
            <person name="Aken B."/>
            <person name="Zhang G."/>
            <person name="Irie N."/>
        </authorList>
    </citation>
    <scope>NUCLEOTIDE SEQUENCE [LARGE SCALE GENOMIC DNA]</scope>
</reference>
<keyword evidence="3" id="KW-1185">Reference proteome</keyword>
<sequence>MAAQGRSSAVVAKARMNICKADDVRKDTEMMMKPYANWEEYLMPGPISIAILGELACIAAGQGDFSINKTPPVHDFKYIRHPDSFLASLTQVSHAGWHAFNIAHKNMDQIRLLSMSVPSHMKTIVQTLFQDFEVVNALLPGQLNNMKSIADDCTRLAQSVEIKFTDVICLIQELLEACLSSKMRYEEELRETKMALEHAELKRKAAEEAKEMAKEYYNSMRNQVENTFADYKEAMDSVPTGWNAVGMNVAESLLNGLNTVPHVIKSFTSALTKPNPERLNSSEAVANKKTEDDPISVSNICSMSEQLTALATALEELIDNEGNINMNAPSNEKALKEKSSWIKERAEQLQRKIKEENYCSVTDGALGICSILITVCQTLNDGARSGKKDIDKKSLIEKIRNLSDKVNVFDSKSKSHTKTPTFSAKTPNTTKCQQNSEMVTEWGTIKNSCLKIEQSREMLKITQNVYQRTFENFKKPNMELTEILITMRKCKTKEIDFETARKMLIKGLEALGRVKEQWEKMVHFFQMMSNLIESCLSRRIVEFVKSAEGVQKIPNCSCKSFVTDLIYKQAFNASNVAHLVHMISETYTEVSSKYLMNCVSSLVKLISMEPSNPSFKDEREKLANGCDEARKAIEDLVVKKKNEFERNLHGRVEKISHELNSVLPPVTEEEQKAIRDCAAGDEGAGAGGRSVCIEGHLSQPLLLSRPQKSGVHS</sequence>
<dbReference type="STRING" id="8469.M7C2F8"/>
<gene>
    <name evidence="2" type="ORF">UY3_00408</name>
</gene>
<keyword evidence="1" id="KW-0175">Coiled coil</keyword>
<evidence type="ECO:0000256" key="1">
    <source>
        <dbReference type="SAM" id="Coils"/>
    </source>
</evidence>
<dbReference type="EMBL" id="KB476078">
    <property type="protein sequence ID" value="EMP42330.1"/>
    <property type="molecule type" value="Genomic_DNA"/>
</dbReference>
<dbReference type="AlphaFoldDB" id="M7C2F8"/>
<organism evidence="2 3">
    <name type="scientific">Chelonia mydas</name>
    <name type="common">Green sea-turtle</name>
    <name type="synonym">Chelonia agassizi</name>
    <dbReference type="NCBI Taxonomy" id="8469"/>
    <lineage>
        <taxon>Eukaryota</taxon>
        <taxon>Metazoa</taxon>
        <taxon>Chordata</taxon>
        <taxon>Craniata</taxon>
        <taxon>Vertebrata</taxon>
        <taxon>Euteleostomi</taxon>
        <taxon>Archelosauria</taxon>
        <taxon>Testudinata</taxon>
        <taxon>Testudines</taxon>
        <taxon>Cryptodira</taxon>
        <taxon>Durocryptodira</taxon>
        <taxon>Americhelydia</taxon>
        <taxon>Chelonioidea</taxon>
        <taxon>Cheloniidae</taxon>
        <taxon>Chelonia</taxon>
    </lineage>
</organism>